<keyword evidence="3" id="KW-1185">Reference proteome</keyword>
<feature type="region of interest" description="Disordered" evidence="1">
    <location>
        <begin position="34"/>
        <end position="248"/>
    </location>
</feature>
<feature type="compositionally biased region" description="Basic and acidic residues" evidence="1">
    <location>
        <begin position="142"/>
        <end position="157"/>
    </location>
</feature>
<sequence>MVARFSSCLRMLVEHKARIVKMLENLESNLEQRVDIPSQGATPDQTGRKTPNNRSDEKARINTNTASHLRRASASSGSNDTSQKCTSDMERSMRSKESNPRRHSGPGLEVLYKSSTNVSDSASEKQRDGAGKDESDIDDDELGKGESKRKSHGEESNRVSIQGKSQEGASDSASNGDSEVSEYTFSQDESEESACRSRSDSGSDTTEKNFSQDKTGESGSSSNPNSDVKDDANSASTDVRNVTKDDIA</sequence>
<feature type="compositionally biased region" description="Polar residues" evidence="1">
    <location>
        <begin position="39"/>
        <end position="53"/>
    </location>
</feature>
<accession>A0A9W8Y3I8</accession>
<name>A0A9W8Y3I8_9PLEO</name>
<evidence type="ECO:0000313" key="2">
    <source>
        <dbReference type="EMBL" id="KAJ4366232.1"/>
    </source>
</evidence>
<feature type="compositionally biased region" description="Polar residues" evidence="1">
    <location>
        <begin position="158"/>
        <end position="187"/>
    </location>
</feature>
<gene>
    <name evidence="2" type="ORF">N0V83_007868</name>
</gene>
<protein>
    <submittedName>
        <fullName evidence="2">Uncharacterized protein</fullName>
    </submittedName>
</protein>
<feature type="compositionally biased region" description="Polar residues" evidence="1">
    <location>
        <begin position="217"/>
        <end position="226"/>
    </location>
</feature>
<feature type="compositionally biased region" description="Basic and acidic residues" evidence="1">
    <location>
        <begin position="193"/>
        <end position="216"/>
    </location>
</feature>
<dbReference type="EMBL" id="JAPEUY010000014">
    <property type="protein sequence ID" value="KAJ4366232.1"/>
    <property type="molecule type" value="Genomic_DNA"/>
</dbReference>
<proteinExistence type="predicted"/>
<dbReference type="AlphaFoldDB" id="A0A9W8Y3I8"/>
<comment type="caution">
    <text evidence="2">The sequence shown here is derived from an EMBL/GenBank/DDBJ whole genome shotgun (WGS) entry which is preliminary data.</text>
</comment>
<organism evidence="2 3">
    <name type="scientific">Neocucurbitaria cava</name>
    <dbReference type="NCBI Taxonomy" id="798079"/>
    <lineage>
        <taxon>Eukaryota</taxon>
        <taxon>Fungi</taxon>
        <taxon>Dikarya</taxon>
        <taxon>Ascomycota</taxon>
        <taxon>Pezizomycotina</taxon>
        <taxon>Dothideomycetes</taxon>
        <taxon>Pleosporomycetidae</taxon>
        <taxon>Pleosporales</taxon>
        <taxon>Pleosporineae</taxon>
        <taxon>Cucurbitariaceae</taxon>
        <taxon>Neocucurbitaria</taxon>
    </lineage>
</organism>
<evidence type="ECO:0000256" key="1">
    <source>
        <dbReference type="SAM" id="MobiDB-lite"/>
    </source>
</evidence>
<evidence type="ECO:0000313" key="3">
    <source>
        <dbReference type="Proteomes" id="UP001140560"/>
    </source>
</evidence>
<dbReference type="Proteomes" id="UP001140560">
    <property type="component" value="Unassembled WGS sequence"/>
</dbReference>
<feature type="compositionally biased region" description="Basic and acidic residues" evidence="1">
    <location>
        <begin position="87"/>
        <end position="100"/>
    </location>
</feature>
<feature type="compositionally biased region" description="Polar residues" evidence="1">
    <location>
        <begin position="61"/>
        <end position="86"/>
    </location>
</feature>
<reference evidence="2" key="1">
    <citation type="submission" date="2022-10" db="EMBL/GenBank/DDBJ databases">
        <title>Tapping the CABI collections for fungal endophytes: first genome assemblies for Collariella, Neodidymelliopsis, Ascochyta clinopodiicola, Didymella pomorum, Didymosphaeria variabile, Neocosmospora piperis and Neocucurbitaria cava.</title>
        <authorList>
            <person name="Hill R."/>
        </authorList>
    </citation>
    <scope>NUCLEOTIDE SEQUENCE</scope>
    <source>
        <strain evidence="2">IMI 356814</strain>
    </source>
</reference>
<feature type="compositionally biased region" description="Basic and acidic residues" evidence="1">
    <location>
        <begin position="122"/>
        <end position="134"/>
    </location>
</feature>